<dbReference type="OrthoDB" id="248923at2759"/>
<dbReference type="SUPFAM" id="SSF56112">
    <property type="entry name" value="Protein kinase-like (PK-like)"/>
    <property type="match status" value="1"/>
</dbReference>
<evidence type="ECO:0000256" key="8">
    <source>
        <dbReference type="ARBA" id="ARBA00022723"/>
    </source>
</evidence>
<reference evidence="16" key="1">
    <citation type="submission" date="2025-08" db="UniProtKB">
        <authorList>
            <consortium name="RefSeq"/>
        </authorList>
    </citation>
    <scope>IDENTIFICATION</scope>
    <source>
        <tissue evidence="16">Skeletal muscle</tissue>
    </source>
</reference>
<evidence type="ECO:0000256" key="12">
    <source>
        <dbReference type="ARBA" id="ARBA00022842"/>
    </source>
</evidence>
<protein>
    <recommendedName>
        <fullName evidence="4">non-specific serine/threonine protein kinase</fullName>
        <ecNumber evidence="4">2.7.11.1</ecNumber>
    </recommendedName>
</protein>
<keyword evidence="6" id="KW-0723">Serine/threonine-protein kinase</keyword>
<dbReference type="Gene3D" id="2.130.10.30">
    <property type="entry name" value="Regulator of chromosome condensation 1/beta-lactamase-inhibitor protein II"/>
    <property type="match status" value="1"/>
</dbReference>
<dbReference type="GO" id="GO:0005524">
    <property type="term" value="F:ATP binding"/>
    <property type="evidence" value="ECO:0007669"/>
    <property type="project" value="UniProtKB-KW"/>
</dbReference>
<evidence type="ECO:0000256" key="5">
    <source>
        <dbReference type="ARBA" id="ARBA00022490"/>
    </source>
</evidence>
<comment type="cofactor">
    <cofactor evidence="1">
        <name>Mg(2+)</name>
        <dbReference type="ChEBI" id="CHEBI:18420"/>
    </cofactor>
</comment>
<dbReference type="PANTHER" id="PTHR44535:SF4">
    <property type="entry name" value="SERINE_THREONINE-PROTEIN KINASE NEK8"/>
    <property type="match status" value="1"/>
</dbReference>
<dbReference type="InterPro" id="IPR051997">
    <property type="entry name" value="STK_NEK"/>
</dbReference>
<dbReference type="Pfam" id="PF00415">
    <property type="entry name" value="RCC1"/>
    <property type="match status" value="1"/>
</dbReference>
<keyword evidence="15" id="KW-1185">Reference proteome</keyword>
<evidence type="ECO:0000259" key="14">
    <source>
        <dbReference type="PROSITE" id="PS50011"/>
    </source>
</evidence>
<dbReference type="InterPro" id="IPR009091">
    <property type="entry name" value="RCC1/BLIP-II"/>
</dbReference>
<dbReference type="PROSITE" id="PS50012">
    <property type="entry name" value="RCC1_3"/>
    <property type="match status" value="2"/>
</dbReference>
<evidence type="ECO:0000313" key="15">
    <source>
        <dbReference type="Proteomes" id="UP000504617"/>
    </source>
</evidence>
<dbReference type="GO" id="GO:0009887">
    <property type="term" value="P:animal organ morphogenesis"/>
    <property type="evidence" value="ECO:0007669"/>
    <property type="project" value="TreeGrafter"/>
</dbReference>
<evidence type="ECO:0000256" key="11">
    <source>
        <dbReference type="ARBA" id="ARBA00022840"/>
    </source>
</evidence>
<keyword evidence="10 16" id="KW-0418">Kinase</keyword>
<keyword evidence="5" id="KW-0963">Cytoplasm</keyword>
<dbReference type="EC" id="2.7.11.1" evidence="4"/>
<keyword evidence="10 16" id="KW-0808">Transferase</keyword>
<dbReference type="Pfam" id="PF00069">
    <property type="entry name" value="Pkinase"/>
    <property type="match status" value="1"/>
</dbReference>
<sequence>MTDLRVISHCVVGTPCYISPELCEGKPYNQKSDIWALGCVLYELASLKRAFEAAPKIVEALLGYEIAQAACGASHVLALSSEGEVFAWGRGDNGRLGLGNQEPHSSPQLVPLPAGYEAQKVLCGIDASMILTSGHQILACGSNRYNKLCQDRTVSPGEPLPAVAAAAADQIQSYDSGKS</sequence>
<organism evidence="15 16">
    <name type="scientific">Thamnophis sirtalis</name>
    <dbReference type="NCBI Taxonomy" id="35019"/>
    <lineage>
        <taxon>Eukaryota</taxon>
        <taxon>Metazoa</taxon>
        <taxon>Chordata</taxon>
        <taxon>Craniata</taxon>
        <taxon>Vertebrata</taxon>
        <taxon>Euteleostomi</taxon>
        <taxon>Lepidosauria</taxon>
        <taxon>Squamata</taxon>
        <taxon>Bifurcata</taxon>
        <taxon>Unidentata</taxon>
        <taxon>Episquamata</taxon>
        <taxon>Toxicofera</taxon>
        <taxon>Serpentes</taxon>
        <taxon>Colubroidea</taxon>
        <taxon>Colubridae</taxon>
        <taxon>Natricinae</taxon>
        <taxon>Thamnophis</taxon>
    </lineage>
</organism>
<dbReference type="GO" id="GO:0004674">
    <property type="term" value="F:protein serine/threonine kinase activity"/>
    <property type="evidence" value="ECO:0007669"/>
    <property type="project" value="UniProtKB-KW"/>
</dbReference>
<keyword evidence="12" id="KW-0460">Magnesium</keyword>
<dbReference type="Proteomes" id="UP000504617">
    <property type="component" value="Unplaced"/>
</dbReference>
<dbReference type="GO" id="GO:0046872">
    <property type="term" value="F:metal ion binding"/>
    <property type="evidence" value="ECO:0007669"/>
    <property type="project" value="UniProtKB-KW"/>
</dbReference>
<evidence type="ECO:0000256" key="3">
    <source>
        <dbReference type="ARBA" id="ARBA00010886"/>
    </source>
</evidence>
<dbReference type="KEGG" id="tsr:106551045"/>
<dbReference type="GO" id="GO:0005737">
    <property type="term" value="C:cytoplasm"/>
    <property type="evidence" value="ECO:0007669"/>
    <property type="project" value="UniProtKB-SubCell"/>
</dbReference>
<dbReference type="PANTHER" id="PTHR44535">
    <property type="entry name" value="PROTEIN CBG16200"/>
    <property type="match status" value="1"/>
</dbReference>
<comment type="similarity">
    <text evidence="3">Belongs to the protein kinase superfamily. NEK Ser/Thr protein kinase family. NIMA subfamily.</text>
</comment>
<feature type="repeat" description="RCC1" evidence="13">
    <location>
        <begin position="83"/>
        <end position="134"/>
    </location>
</feature>
<feature type="domain" description="Protein kinase" evidence="14">
    <location>
        <begin position="1"/>
        <end position="179"/>
    </location>
</feature>
<evidence type="ECO:0000256" key="13">
    <source>
        <dbReference type="PROSITE-ProRule" id="PRU00235"/>
    </source>
</evidence>
<dbReference type="InterPro" id="IPR000719">
    <property type="entry name" value="Prot_kinase_dom"/>
</dbReference>
<dbReference type="InterPro" id="IPR011009">
    <property type="entry name" value="Kinase-like_dom_sf"/>
</dbReference>
<keyword evidence="11" id="KW-0067">ATP-binding</keyword>
<dbReference type="InterPro" id="IPR000408">
    <property type="entry name" value="Reg_chr_condens"/>
</dbReference>
<evidence type="ECO:0000313" key="16">
    <source>
        <dbReference type="RefSeq" id="XP_013924527.1"/>
    </source>
</evidence>
<keyword evidence="9" id="KW-0547">Nucleotide-binding</keyword>
<name>A0A6I9YJV5_9SAUR</name>
<gene>
    <name evidence="16" type="primary">NEK8</name>
</gene>
<comment type="subcellular location">
    <subcellularLocation>
        <location evidence="2">Cytoplasm</location>
    </subcellularLocation>
</comment>
<dbReference type="PROSITE" id="PS50011">
    <property type="entry name" value="PROTEIN_KINASE_DOM"/>
    <property type="match status" value="1"/>
</dbReference>
<evidence type="ECO:0000256" key="6">
    <source>
        <dbReference type="ARBA" id="ARBA00022527"/>
    </source>
</evidence>
<evidence type="ECO:0000256" key="1">
    <source>
        <dbReference type="ARBA" id="ARBA00001946"/>
    </source>
</evidence>
<proteinExistence type="inferred from homology"/>
<evidence type="ECO:0000256" key="2">
    <source>
        <dbReference type="ARBA" id="ARBA00004496"/>
    </source>
</evidence>
<evidence type="ECO:0000256" key="4">
    <source>
        <dbReference type="ARBA" id="ARBA00012513"/>
    </source>
</evidence>
<accession>A0A6I9YJV5</accession>
<evidence type="ECO:0000256" key="9">
    <source>
        <dbReference type="ARBA" id="ARBA00022741"/>
    </source>
</evidence>
<dbReference type="SUPFAM" id="SSF50985">
    <property type="entry name" value="RCC1/BLIP-II"/>
    <property type="match status" value="1"/>
</dbReference>
<keyword evidence="8" id="KW-0479">Metal-binding</keyword>
<dbReference type="GO" id="GO:0005929">
    <property type="term" value="C:cilium"/>
    <property type="evidence" value="ECO:0007669"/>
    <property type="project" value="TreeGrafter"/>
</dbReference>
<feature type="repeat" description="RCC1" evidence="13">
    <location>
        <begin position="32"/>
        <end position="82"/>
    </location>
</feature>
<dbReference type="GeneID" id="106551045"/>
<evidence type="ECO:0000256" key="7">
    <source>
        <dbReference type="ARBA" id="ARBA00022553"/>
    </source>
</evidence>
<dbReference type="CTD" id="284086"/>
<evidence type="ECO:0000256" key="10">
    <source>
        <dbReference type="ARBA" id="ARBA00022777"/>
    </source>
</evidence>
<keyword evidence="7" id="KW-0597">Phosphoprotein</keyword>
<dbReference type="AlphaFoldDB" id="A0A6I9YJV5"/>
<dbReference type="RefSeq" id="XP_013924527.1">
    <property type="nucleotide sequence ID" value="XM_014069052.1"/>
</dbReference>